<dbReference type="InterPro" id="IPR046480">
    <property type="entry name" value="DUF6573"/>
</dbReference>
<organism evidence="1 2">
    <name type="scientific">Acinetobacter genomosp. 33YU</name>
    <dbReference type="NCBI Taxonomy" id="1675530"/>
    <lineage>
        <taxon>Bacteria</taxon>
        <taxon>Pseudomonadati</taxon>
        <taxon>Pseudomonadota</taxon>
        <taxon>Gammaproteobacteria</taxon>
        <taxon>Moraxellales</taxon>
        <taxon>Moraxellaceae</taxon>
        <taxon>Acinetobacter</taxon>
    </lineage>
</organism>
<reference evidence="1 2" key="1">
    <citation type="submission" date="2015-07" db="EMBL/GenBank/DDBJ databases">
        <title>Acinetobacter yuneri, a novel member of Acinetobacter calcoaceticus-Acinetobacter baumannii complex isolated from clinical specimen.</title>
        <authorList>
            <person name="Yu Y."/>
        </authorList>
    </citation>
    <scope>NUCLEOTIDE SEQUENCE [LARGE SCALE GENOMIC DNA]</scope>
    <source>
        <strain evidence="1 2">A362</strain>
    </source>
</reference>
<dbReference type="Pfam" id="PF20213">
    <property type="entry name" value="DUF6573"/>
    <property type="match status" value="1"/>
</dbReference>
<keyword evidence="2" id="KW-1185">Reference proteome</keyword>
<name>A0A1V2UXF0_9GAMM</name>
<protein>
    <submittedName>
        <fullName evidence="1">Uncharacterized protein</fullName>
    </submittedName>
</protein>
<dbReference type="RefSeq" id="WP_005006045.1">
    <property type="nucleotide sequence ID" value="NZ_LFZS01000005.1"/>
</dbReference>
<gene>
    <name evidence="1" type="ORF">AC058_08980</name>
</gene>
<accession>A0A1V2UXF0</accession>
<evidence type="ECO:0000313" key="1">
    <source>
        <dbReference type="EMBL" id="ONN54635.1"/>
    </source>
</evidence>
<sequence length="144" mass="15997">MNNFFAGAEVITVFSLQDALEEGVILCLSDKEEHAKDCKQFYKFPVYITSNLYNKHLTAAKAIFPNGTEADAEKINDLMGYTIFDMLNMSVRGSVALNDQSVKFKYALQDTPHTFSDTLITNIATVGPGVNGEPIITFMMPEDQ</sequence>
<dbReference type="Proteomes" id="UP000189376">
    <property type="component" value="Unassembled WGS sequence"/>
</dbReference>
<dbReference type="EMBL" id="LFZS01000005">
    <property type="protein sequence ID" value="ONN54635.1"/>
    <property type="molecule type" value="Genomic_DNA"/>
</dbReference>
<dbReference type="AlphaFoldDB" id="A0A1V2UXF0"/>
<evidence type="ECO:0000313" key="2">
    <source>
        <dbReference type="Proteomes" id="UP000189376"/>
    </source>
</evidence>
<comment type="caution">
    <text evidence="1">The sequence shown here is derived from an EMBL/GenBank/DDBJ whole genome shotgun (WGS) entry which is preliminary data.</text>
</comment>
<dbReference type="GeneID" id="69584417"/>
<proteinExistence type="predicted"/>